<dbReference type="InterPro" id="IPR002659">
    <property type="entry name" value="Glyco_trans_31"/>
</dbReference>
<evidence type="ECO:0000256" key="4">
    <source>
        <dbReference type="ARBA" id="ARBA00022679"/>
    </source>
</evidence>
<dbReference type="Proteomes" id="UP001235939">
    <property type="component" value="Chromosome 21"/>
</dbReference>
<dbReference type="PANTHER" id="PTHR11214">
    <property type="entry name" value="BETA-1,3-N-ACETYLGLUCOSAMINYLTRANSFERASE"/>
    <property type="match status" value="1"/>
</dbReference>
<evidence type="ECO:0000256" key="1">
    <source>
        <dbReference type="ARBA" id="ARBA00004323"/>
    </source>
</evidence>
<keyword evidence="12" id="KW-1185">Reference proteome</keyword>
<evidence type="ECO:0000313" key="11">
    <source>
        <dbReference type="EMBL" id="UYV82000.1"/>
    </source>
</evidence>
<name>A0ABY6LLC3_9ARAC</name>
<keyword evidence="7" id="KW-1133">Transmembrane helix</keyword>
<sequence length="344" mass="40591">MKCHRMLSKFSSKLLVHVALVLAFVLGYWSGFLLNEDFCYESCCRQRLKTFQEKREKLELFDKKTTFLVVMIMTGPGNREQRRAMRETWLQLAQDRPILHYFIIGTADLDQSRLKGLQEEYKHYGDLVLLRSHNDSYRQLSSKLLSSLRWLQRNINFKFLLKADDDTFARLDLIYSRLLNQPPRKFYWGYFDGRARVHRKGKWAEKEWNLCDHYLPHALGGGYVLSSDLVDYVANNAALLKAYRSEDVSLGAWLAPLDIERRHDIDFDTEYMSRGCLNSYLVTHKQSSKQMREKHRNLQRHRVICPSQFETRSPYNYNWAVPPSKCCIPGFNLSETRMHISPIS</sequence>
<protein>
    <recommendedName>
        <fullName evidence="10">Hexosyltransferase</fullName>
        <ecNumber evidence="10">2.4.1.-</ecNumber>
    </recommendedName>
</protein>
<evidence type="ECO:0000256" key="2">
    <source>
        <dbReference type="ARBA" id="ARBA00008661"/>
    </source>
</evidence>
<keyword evidence="5" id="KW-0812">Transmembrane</keyword>
<evidence type="ECO:0000256" key="6">
    <source>
        <dbReference type="ARBA" id="ARBA00022968"/>
    </source>
</evidence>
<dbReference type="Pfam" id="PF01762">
    <property type="entry name" value="Galactosyl_T"/>
    <property type="match status" value="1"/>
</dbReference>
<evidence type="ECO:0000313" key="12">
    <source>
        <dbReference type="Proteomes" id="UP001235939"/>
    </source>
</evidence>
<keyword evidence="8 10" id="KW-0333">Golgi apparatus</keyword>
<evidence type="ECO:0000256" key="5">
    <source>
        <dbReference type="ARBA" id="ARBA00022692"/>
    </source>
</evidence>
<dbReference type="PANTHER" id="PTHR11214:SF3">
    <property type="entry name" value="BETA-1,3-GALACTOSYLTRANSFERASE 6"/>
    <property type="match status" value="1"/>
</dbReference>
<comment type="similarity">
    <text evidence="2 10">Belongs to the glycosyltransferase 31 family.</text>
</comment>
<accession>A0ABY6LLC3</accession>
<evidence type="ECO:0000256" key="8">
    <source>
        <dbReference type="ARBA" id="ARBA00023034"/>
    </source>
</evidence>
<organism evidence="11 12">
    <name type="scientific">Cordylochernes scorpioides</name>
    <dbReference type="NCBI Taxonomy" id="51811"/>
    <lineage>
        <taxon>Eukaryota</taxon>
        <taxon>Metazoa</taxon>
        <taxon>Ecdysozoa</taxon>
        <taxon>Arthropoda</taxon>
        <taxon>Chelicerata</taxon>
        <taxon>Arachnida</taxon>
        <taxon>Pseudoscorpiones</taxon>
        <taxon>Cheliferoidea</taxon>
        <taxon>Chernetidae</taxon>
        <taxon>Cordylochernes</taxon>
    </lineage>
</organism>
<keyword evidence="9" id="KW-0472">Membrane</keyword>
<dbReference type="EC" id="2.4.1.-" evidence="10"/>
<evidence type="ECO:0000256" key="3">
    <source>
        <dbReference type="ARBA" id="ARBA00022676"/>
    </source>
</evidence>
<reference evidence="11 12" key="1">
    <citation type="submission" date="2022-01" db="EMBL/GenBank/DDBJ databases">
        <title>A chromosomal length assembly of Cordylochernes scorpioides.</title>
        <authorList>
            <person name="Zeh D."/>
            <person name="Zeh J."/>
        </authorList>
    </citation>
    <scope>NUCLEOTIDE SEQUENCE [LARGE SCALE GENOMIC DNA]</scope>
    <source>
        <strain evidence="11">IN4F17</strain>
        <tissue evidence="11">Whole Body</tissue>
    </source>
</reference>
<keyword evidence="3 10" id="KW-0328">Glycosyltransferase</keyword>
<keyword evidence="6" id="KW-0735">Signal-anchor</keyword>
<dbReference type="Gene3D" id="3.90.550.50">
    <property type="match status" value="1"/>
</dbReference>
<proteinExistence type="inferred from homology"/>
<evidence type="ECO:0000256" key="9">
    <source>
        <dbReference type="ARBA" id="ARBA00023136"/>
    </source>
</evidence>
<dbReference type="EMBL" id="CP092883">
    <property type="protein sequence ID" value="UYV82000.1"/>
    <property type="molecule type" value="Genomic_DNA"/>
</dbReference>
<comment type="subcellular location">
    <subcellularLocation>
        <location evidence="1 10">Golgi apparatus membrane</location>
        <topology evidence="1 10">Single-pass type II membrane protein</topology>
    </subcellularLocation>
</comment>
<gene>
    <name evidence="11" type="ORF">LAZ67_21000361</name>
</gene>
<evidence type="ECO:0000256" key="7">
    <source>
        <dbReference type="ARBA" id="ARBA00022989"/>
    </source>
</evidence>
<evidence type="ECO:0000256" key="10">
    <source>
        <dbReference type="RuleBase" id="RU363063"/>
    </source>
</evidence>
<keyword evidence="4" id="KW-0808">Transferase</keyword>